<dbReference type="EMBL" id="JAHQIW010006066">
    <property type="protein sequence ID" value="KAJ1368019.1"/>
    <property type="molecule type" value="Genomic_DNA"/>
</dbReference>
<dbReference type="AlphaFoldDB" id="A0AAD5R217"/>
<keyword evidence="2" id="KW-1185">Reference proteome</keyword>
<reference evidence="1" key="1">
    <citation type="submission" date="2021-06" db="EMBL/GenBank/DDBJ databases">
        <title>Parelaphostrongylus tenuis whole genome reference sequence.</title>
        <authorList>
            <person name="Garwood T.J."/>
            <person name="Larsen P.A."/>
            <person name="Fountain-Jones N.M."/>
            <person name="Garbe J.R."/>
            <person name="Macchietto M.G."/>
            <person name="Kania S.A."/>
            <person name="Gerhold R.W."/>
            <person name="Richards J.E."/>
            <person name="Wolf T.M."/>
        </authorList>
    </citation>
    <scope>NUCLEOTIDE SEQUENCE</scope>
    <source>
        <strain evidence="1">MNPRO001-30</strain>
        <tissue evidence="1">Meninges</tissue>
    </source>
</reference>
<proteinExistence type="predicted"/>
<name>A0AAD5R217_PARTN</name>
<protein>
    <submittedName>
        <fullName evidence="1">Uncharacterized protein</fullName>
    </submittedName>
</protein>
<evidence type="ECO:0000313" key="1">
    <source>
        <dbReference type="EMBL" id="KAJ1368019.1"/>
    </source>
</evidence>
<organism evidence="1 2">
    <name type="scientific">Parelaphostrongylus tenuis</name>
    <name type="common">Meningeal worm</name>
    <dbReference type="NCBI Taxonomy" id="148309"/>
    <lineage>
        <taxon>Eukaryota</taxon>
        <taxon>Metazoa</taxon>
        <taxon>Ecdysozoa</taxon>
        <taxon>Nematoda</taxon>
        <taxon>Chromadorea</taxon>
        <taxon>Rhabditida</taxon>
        <taxon>Rhabditina</taxon>
        <taxon>Rhabditomorpha</taxon>
        <taxon>Strongyloidea</taxon>
        <taxon>Metastrongylidae</taxon>
        <taxon>Parelaphostrongylus</taxon>
    </lineage>
</organism>
<evidence type="ECO:0000313" key="2">
    <source>
        <dbReference type="Proteomes" id="UP001196413"/>
    </source>
</evidence>
<accession>A0AAD5R217</accession>
<gene>
    <name evidence="1" type="ORF">KIN20_029069</name>
</gene>
<sequence length="65" mass="6997">MATTPAPLTRAQRTFIGRLPGVGKQVAGSITSHNASQSVCPVCDDLFERKKSNFRRTSGALLYMG</sequence>
<comment type="caution">
    <text evidence="1">The sequence shown here is derived from an EMBL/GenBank/DDBJ whole genome shotgun (WGS) entry which is preliminary data.</text>
</comment>
<dbReference type="Proteomes" id="UP001196413">
    <property type="component" value="Unassembled WGS sequence"/>
</dbReference>